<gene>
    <name evidence="1" type="ORF">WCD41_26005</name>
</gene>
<protein>
    <recommendedName>
        <fullName evidence="3">Cupin</fullName>
    </recommendedName>
</protein>
<accession>A0ABU8NC15</accession>
<evidence type="ECO:0000313" key="2">
    <source>
        <dbReference type="Proteomes" id="UP001370100"/>
    </source>
</evidence>
<reference evidence="1 2" key="1">
    <citation type="submission" date="2024-03" db="EMBL/GenBank/DDBJ databases">
        <title>Actinomycetospora sp. OC33-EN06, a novel actinomycete isolated from wild orchid (Aerides multiflora).</title>
        <authorList>
            <person name="Suriyachadkun C."/>
        </authorList>
    </citation>
    <scope>NUCLEOTIDE SEQUENCE [LARGE SCALE GENOMIC DNA]</scope>
    <source>
        <strain evidence="1 2">OC33-EN06</strain>
    </source>
</reference>
<sequence length="119" mass="12364">MSTTAPEPVSITDDGLDVDPVASHLVVGPDDGYGGVSLVRMALPSRASTGPVRYEDADRLVIVLEGCVRIEVDGRPAVTLGAHEVLHVPREAWHCAEALRGAAELLVLGTDGADGAGQR</sequence>
<evidence type="ECO:0000313" key="1">
    <source>
        <dbReference type="EMBL" id="MEJ2889940.1"/>
    </source>
</evidence>
<keyword evidence="2" id="KW-1185">Reference proteome</keyword>
<evidence type="ECO:0008006" key="3">
    <source>
        <dbReference type="Google" id="ProtNLM"/>
    </source>
</evidence>
<dbReference type="Proteomes" id="UP001370100">
    <property type="component" value="Unassembled WGS sequence"/>
</dbReference>
<proteinExistence type="predicted"/>
<dbReference type="EMBL" id="JBBEGL010000009">
    <property type="protein sequence ID" value="MEJ2889940.1"/>
    <property type="molecule type" value="Genomic_DNA"/>
</dbReference>
<dbReference type="InterPro" id="IPR011051">
    <property type="entry name" value="RmlC_Cupin_sf"/>
</dbReference>
<comment type="caution">
    <text evidence="1">The sequence shown here is derived from an EMBL/GenBank/DDBJ whole genome shotgun (WGS) entry which is preliminary data.</text>
</comment>
<dbReference type="InterPro" id="IPR014710">
    <property type="entry name" value="RmlC-like_jellyroll"/>
</dbReference>
<dbReference type="RefSeq" id="WP_337718011.1">
    <property type="nucleotide sequence ID" value="NZ_JBBEGL010000009.1"/>
</dbReference>
<name>A0ABU8NC15_9PSEU</name>
<dbReference type="SUPFAM" id="SSF51182">
    <property type="entry name" value="RmlC-like cupins"/>
    <property type="match status" value="1"/>
</dbReference>
<dbReference type="Gene3D" id="2.60.120.10">
    <property type="entry name" value="Jelly Rolls"/>
    <property type="match status" value="1"/>
</dbReference>
<organism evidence="1 2">
    <name type="scientific">Actinomycetospora aeridis</name>
    <dbReference type="NCBI Taxonomy" id="3129231"/>
    <lineage>
        <taxon>Bacteria</taxon>
        <taxon>Bacillati</taxon>
        <taxon>Actinomycetota</taxon>
        <taxon>Actinomycetes</taxon>
        <taxon>Pseudonocardiales</taxon>
        <taxon>Pseudonocardiaceae</taxon>
        <taxon>Actinomycetospora</taxon>
    </lineage>
</organism>